<proteinExistence type="predicted"/>
<feature type="domain" description="DUF6927" evidence="1">
    <location>
        <begin position="112"/>
        <end position="184"/>
    </location>
</feature>
<organism evidence="2 3">
    <name type="scientific">Novosphingobium pentaromativorans US6-1</name>
    <dbReference type="NCBI Taxonomy" id="1088721"/>
    <lineage>
        <taxon>Bacteria</taxon>
        <taxon>Pseudomonadati</taxon>
        <taxon>Pseudomonadota</taxon>
        <taxon>Alphaproteobacteria</taxon>
        <taxon>Sphingomonadales</taxon>
        <taxon>Sphingomonadaceae</taxon>
        <taxon>Novosphingobium</taxon>
    </lineage>
</organism>
<evidence type="ECO:0000259" key="1">
    <source>
        <dbReference type="Pfam" id="PF21992"/>
    </source>
</evidence>
<gene>
    <name evidence="2" type="ORF">NSU_4577</name>
</gene>
<dbReference type="KEGG" id="npn:JI59_24380"/>
<evidence type="ECO:0000313" key="2">
    <source>
        <dbReference type="EMBL" id="EHJ58469.1"/>
    </source>
</evidence>
<dbReference type="Proteomes" id="UP000004030">
    <property type="component" value="Unassembled WGS sequence"/>
</dbReference>
<name>G6EJQ6_9SPHN</name>
<comment type="caution">
    <text evidence="2">The sequence shown here is derived from an EMBL/GenBank/DDBJ whole genome shotgun (WGS) entry which is preliminary data.</text>
</comment>
<dbReference type="OrthoDB" id="6874909at2"/>
<protein>
    <recommendedName>
        <fullName evidence="1">DUF6927 domain-containing protein</fullName>
    </recommendedName>
</protein>
<reference evidence="2 3" key="1">
    <citation type="journal article" date="2012" name="J. Bacteriol.">
        <title>Genome sequence of benzo(a)pyrene-degrading bacterium Novosphingobium pentaromativorans US6-1.</title>
        <authorList>
            <person name="Luo Y.R."/>
            <person name="Kang S.G."/>
            <person name="Kim S.J."/>
            <person name="Kim M.R."/>
            <person name="Li N."/>
            <person name="Lee J.H."/>
            <person name="Kwon K.K."/>
        </authorList>
    </citation>
    <scope>NUCLEOTIDE SEQUENCE [LARGE SCALE GENOMIC DNA]</scope>
    <source>
        <strain evidence="2 3">US6-1</strain>
    </source>
</reference>
<evidence type="ECO:0000313" key="3">
    <source>
        <dbReference type="Proteomes" id="UP000004030"/>
    </source>
</evidence>
<dbReference type="RefSeq" id="WP_007015484.1">
    <property type="nucleotide sequence ID" value="NZ_AGFM01000079.1"/>
</dbReference>
<accession>G6EJQ6</accession>
<dbReference type="InterPro" id="IPR053845">
    <property type="entry name" value="DUF6927"/>
</dbReference>
<keyword evidence="3" id="KW-1185">Reference proteome</keyword>
<dbReference type="eggNOG" id="ENOG502ZD18">
    <property type="taxonomic scope" value="Bacteria"/>
</dbReference>
<sequence length="203" mass="22823">MGWLFMPFTSMGGHKSAKSYLDAQLTYECTLDDGTTRGLRVLASSCPGNRTYYAAAQELVGGVPGSVFAVVCLVRWNPRSRDGHQFGYKDMSENMGPCEADCPASILDLLSPTDNKHALDWRERCRANIARRARKLSDGDRIRLEQPVTFSDGHVAQEFVVCKRQRSLMLRDPANGCFYRISRLMERAWSIVPVTKIHKTVFA</sequence>
<dbReference type="PATRIC" id="fig|1088721.3.peg.4497"/>
<dbReference type="AlphaFoldDB" id="G6EJQ6"/>
<dbReference type="EMBL" id="AGFM01000079">
    <property type="protein sequence ID" value="EHJ58469.1"/>
    <property type="molecule type" value="Genomic_DNA"/>
</dbReference>
<dbReference type="Pfam" id="PF21992">
    <property type="entry name" value="DUF6927"/>
    <property type="match status" value="1"/>
</dbReference>